<name>A0A3M6T4C1_POCDA</name>
<dbReference type="STRING" id="46731.A0A3M6T4C1"/>
<dbReference type="EMBL" id="RCHS01004356">
    <property type="protein sequence ID" value="RMX35480.1"/>
    <property type="molecule type" value="Genomic_DNA"/>
</dbReference>
<sequence length="127" mass="14851">MATSKRSCRNDKANYTKRRPSVNSFLHREDYKTKFCRPNLQVLQNKAAKLVLDKPLYSSATDALNQLGWLNLKQRRHFHRCLYVYKCVNGTTSYKLELSRNSDLNGTEVNKEPVIMPLKTRMPWTVT</sequence>
<accession>A0A3M6T4C1</accession>
<evidence type="ECO:0000313" key="1">
    <source>
        <dbReference type="EMBL" id="RMX35480.1"/>
    </source>
</evidence>
<protein>
    <submittedName>
        <fullName evidence="1">Uncharacterized protein</fullName>
    </submittedName>
</protein>
<reference evidence="1 2" key="1">
    <citation type="journal article" date="2018" name="Sci. Rep.">
        <title>Comparative analysis of the Pocillopora damicornis genome highlights role of immune system in coral evolution.</title>
        <authorList>
            <person name="Cunning R."/>
            <person name="Bay R.A."/>
            <person name="Gillette P."/>
            <person name="Baker A.C."/>
            <person name="Traylor-Knowles N."/>
        </authorList>
    </citation>
    <scope>NUCLEOTIDE SEQUENCE [LARGE SCALE GENOMIC DNA]</scope>
    <source>
        <strain evidence="1">RSMAS</strain>
        <tissue evidence="1">Whole animal</tissue>
    </source>
</reference>
<dbReference type="Proteomes" id="UP000275408">
    <property type="component" value="Unassembled WGS sequence"/>
</dbReference>
<gene>
    <name evidence="1" type="ORF">pdam_00003824</name>
</gene>
<evidence type="ECO:0000313" key="2">
    <source>
        <dbReference type="Proteomes" id="UP000275408"/>
    </source>
</evidence>
<dbReference type="OrthoDB" id="5982559at2759"/>
<dbReference type="AlphaFoldDB" id="A0A3M6T4C1"/>
<comment type="caution">
    <text evidence="1">The sequence shown here is derived from an EMBL/GenBank/DDBJ whole genome shotgun (WGS) entry which is preliminary data.</text>
</comment>
<proteinExistence type="predicted"/>
<keyword evidence="2" id="KW-1185">Reference proteome</keyword>
<organism evidence="1 2">
    <name type="scientific">Pocillopora damicornis</name>
    <name type="common">Cauliflower coral</name>
    <name type="synonym">Millepora damicornis</name>
    <dbReference type="NCBI Taxonomy" id="46731"/>
    <lineage>
        <taxon>Eukaryota</taxon>
        <taxon>Metazoa</taxon>
        <taxon>Cnidaria</taxon>
        <taxon>Anthozoa</taxon>
        <taxon>Hexacorallia</taxon>
        <taxon>Scleractinia</taxon>
        <taxon>Astrocoeniina</taxon>
        <taxon>Pocilloporidae</taxon>
        <taxon>Pocillopora</taxon>
    </lineage>
</organism>